<dbReference type="HAMAP" id="MF_00917">
    <property type="entry name" value="QueE"/>
    <property type="match status" value="1"/>
</dbReference>
<feature type="binding site" evidence="8">
    <location>
        <begin position="28"/>
        <end position="30"/>
    </location>
    <ligand>
        <name>substrate</name>
    </ligand>
</feature>
<feature type="domain" description="Radical SAM core" evidence="9">
    <location>
        <begin position="34"/>
        <end position="247"/>
    </location>
</feature>
<dbReference type="SUPFAM" id="SSF102114">
    <property type="entry name" value="Radical SAM enzymes"/>
    <property type="match status" value="1"/>
</dbReference>
<evidence type="ECO:0000256" key="3">
    <source>
        <dbReference type="ARBA" id="ARBA00022723"/>
    </source>
</evidence>
<comment type="cofactor">
    <cofactor evidence="8">
        <name>S-adenosyl-L-methionine</name>
        <dbReference type="ChEBI" id="CHEBI:59789"/>
    </cofactor>
    <text evidence="8">Binds 1 S-adenosyl-L-methionine per subunit.</text>
</comment>
<evidence type="ECO:0000256" key="7">
    <source>
        <dbReference type="ARBA" id="ARBA00023239"/>
    </source>
</evidence>
<dbReference type="PROSITE" id="PS51918">
    <property type="entry name" value="RADICAL_SAM"/>
    <property type="match status" value="1"/>
</dbReference>
<dbReference type="PANTHER" id="PTHR42836">
    <property type="entry name" value="7-CARBOXY-7-DEAZAGUANINE SYNTHASE"/>
    <property type="match status" value="1"/>
</dbReference>
<feature type="binding site" evidence="8">
    <location>
        <position position="96"/>
    </location>
    <ligand>
        <name>substrate</name>
    </ligand>
</feature>
<name>A0ABS6U109_STRHA</name>
<comment type="catalytic activity">
    <reaction evidence="8">
        <text>6-carboxy-5,6,7,8-tetrahydropterin + H(+) = 7-carboxy-7-carbaguanine + NH4(+)</text>
        <dbReference type="Rhea" id="RHEA:27974"/>
        <dbReference type="ChEBI" id="CHEBI:15378"/>
        <dbReference type="ChEBI" id="CHEBI:28938"/>
        <dbReference type="ChEBI" id="CHEBI:61032"/>
        <dbReference type="ChEBI" id="CHEBI:61036"/>
        <dbReference type="EC" id="4.3.99.3"/>
    </reaction>
</comment>
<evidence type="ECO:0000313" key="11">
    <source>
        <dbReference type="Proteomes" id="UP000735541"/>
    </source>
</evidence>
<dbReference type="InterPro" id="IPR013785">
    <property type="entry name" value="Aldolase_TIM"/>
</dbReference>
<feature type="binding site" evidence="8">
    <location>
        <begin position="144"/>
        <end position="146"/>
    </location>
    <ligand>
        <name>S-adenosyl-L-methionine</name>
        <dbReference type="ChEBI" id="CHEBI:59789"/>
    </ligand>
</feature>
<comment type="cofactor">
    <cofactor evidence="8">
        <name>[4Fe-4S] cluster</name>
        <dbReference type="ChEBI" id="CHEBI:49883"/>
    </cofactor>
    <text evidence="8">Binds 1 [4Fe-4S] cluster. The cluster is coordinated with 3 cysteines and an exchangeable S-adenosyl-L-methionine.</text>
</comment>
<keyword evidence="8" id="KW-0671">Queuosine biosynthesis</keyword>
<dbReference type="InterPro" id="IPR024924">
    <property type="entry name" value="7-CO-7-deazaguanine_synth-like"/>
</dbReference>
<comment type="pathway">
    <text evidence="8">Purine metabolism; 7-cyano-7-deazaguanine biosynthesis.</text>
</comment>
<sequence length="247" mass="26630">MNGAELLQTGGTVPEDRLPVQEIFGPVPQGEGPYTGRCACFIRLGRCNLHCPPCDSKRTWDTTRYDLAQTCPPRTADDIVEAVGEHGAGAGIVVVSGGEPLLWQRTAAWHRMLTALPGDVHIETNGTISPNQFTAGRVAHFSVSPKIGRMGAADPVKRRIRPAVLADFAVLAGQGKAGFKFVAADAAEVEEAARLVGDHRIPHDRVWIMPLGDDRAAWTTAGRNIVEQVMSHGFNFSARLHLTLGVR</sequence>
<dbReference type="PIRSF" id="PIRSF000370">
    <property type="entry name" value="QueE"/>
    <property type="match status" value="1"/>
</dbReference>
<comment type="cofactor">
    <cofactor evidence="8">
        <name>Mg(2+)</name>
        <dbReference type="ChEBI" id="CHEBI:18420"/>
    </cofactor>
</comment>
<comment type="function">
    <text evidence="8">Catalyzes the complex heterocyclic radical-mediated conversion of 6-carboxy-5,6,7,8-tetrahydropterin (CPH4) to 7-carboxy-7-deazaguanine (CDG), a step common to the biosynthetic pathways of all 7-deazapurine-containing compounds.</text>
</comment>
<accession>A0ABS6U109</accession>
<comment type="caution">
    <text evidence="10">The sequence shown here is derived from an EMBL/GenBank/DDBJ whole genome shotgun (WGS) entry which is preliminary data.</text>
</comment>
<evidence type="ECO:0000256" key="1">
    <source>
        <dbReference type="ARBA" id="ARBA00022485"/>
    </source>
</evidence>
<dbReference type="EMBL" id="JAHUVW010000004">
    <property type="protein sequence ID" value="MBV7674200.1"/>
    <property type="molecule type" value="Genomic_DNA"/>
</dbReference>
<feature type="binding site" evidence="8">
    <location>
        <position position="56"/>
    </location>
    <ligand>
        <name>Mg(2+)</name>
        <dbReference type="ChEBI" id="CHEBI:18420"/>
    </ligand>
</feature>
<reference evidence="10 11" key="1">
    <citation type="submission" date="2021-07" db="EMBL/GenBank/DDBJ databases">
        <title>Sequencing Streptomyces halstedii LGO-A4 genome an citrus endophytic actinomycete.</title>
        <authorList>
            <person name="Samborskyy M."/>
            <person name="Scott N."/>
            <person name="Deglau R."/>
            <person name="Dickens S."/>
            <person name="Oliveira L.G."/>
        </authorList>
    </citation>
    <scope>NUCLEOTIDE SEQUENCE [LARGE SCALE GENOMIC DNA]</scope>
    <source>
        <strain evidence="10 11">LGO-A4</strain>
    </source>
</reference>
<keyword evidence="4 8" id="KW-0460">Magnesium</keyword>
<comment type="caution">
    <text evidence="8">Lacks conserved residue(s) required for the propagation of feature annotation.</text>
</comment>
<comment type="subunit">
    <text evidence="8">Homodimer.</text>
</comment>
<protein>
    <recommendedName>
        <fullName evidence="8">7-carboxy-7-deazaguanine synthase</fullName>
        <shortName evidence="8">CDG synthase</shortName>
        <ecNumber evidence="8">4.3.99.3</ecNumber>
    </recommendedName>
    <alternativeName>
        <fullName evidence="8">Queuosine biosynthesis protein QueE</fullName>
    </alternativeName>
</protein>
<keyword evidence="2 8" id="KW-0949">S-adenosyl-L-methionine</keyword>
<evidence type="ECO:0000313" key="10">
    <source>
        <dbReference type="EMBL" id="MBV7674200.1"/>
    </source>
</evidence>
<dbReference type="SFLD" id="SFLDS00029">
    <property type="entry name" value="Radical_SAM"/>
    <property type="match status" value="1"/>
</dbReference>
<dbReference type="Proteomes" id="UP000735541">
    <property type="component" value="Unassembled WGS sequence"/>
</dbReference>
<feature type="binding site" evidence="8">
    <location>
        <position position="47"/>
    </location>
    <ligand>
        <name>[4Fe-4S] cluster</name>
        <dbReference type="ChEBI" id="CHEBI:49883"/>
        <note>4Fe-4S-S-AdoMet</note>
    </ligand>
</feature>
<dbReference type="Pfam" id="PF04055">
    <property type="entry name" value="Radical_SAM"/>
    <property type="match status" value="1"/>
</dbReference>
<evidence type="ECO:0000256" key="8">
    <source>
        <dbReference type="HAMAP-Rule" id="MF_00917"/>
    </source>
</evidence>
<dbReference type="InterPro" id="IPR058240">
    <property type="entry name" value="rSAM_sf"/>
</dbReference>
<keyword evidence="6 8" id="KW-0411">Iron-sulfur</keyword>
<dbReference type="RefSeq" id="WP_228873914.1">
    <property type="nucleotide sequence ID" value="NZ_JAHUVW010000004.1"/>
</dbReference>
<keyword evidence="3 8" id="KW-0479">Metal-binding</keyword>
<feature type="binding site" evidence="8">
    <location>
        <position position="43"/>
    </location>
    <ligand>
        <name>substrate</name>
    </ligand>
</feature>
<keyword evidence="11" id="KW-1185">Reference proteome</keyword>
<feature type="binding site" evidence="8">
    <location>
        <position position="98"/>
    </location>
    <ligand>
        <name>S-adenosyl-L-methionine</name>
        <dbReference type="ChEBI" id="CHEBI:59789"/>
    </ligand>
</feature>
<comment type="similarity">
    <text evidence="8">Belongs to the radical SAM superfamily. 7-carboxy-7-deazaguanine synthase family.</text>
</comment>
<proteinExistence type="inferred from homology"/>
<dbReference type="Gene3D" id="3.20.20.70">
    <property type="entry name" value="Aldolase class I"/>
    <property type="match status" value="1"/>
</dbReference>
<dbReference type="InterPro" id="IPR007197">
    <property type="entry name" value="rSAM"/>
</dbReference>
<evidence type="ECO:0000256" key="4">
    <source>
        <dbReference type="ARBA" id="ARBA00022842"/>
    </source>
</evidence>
<evidence type="ECO:0000256" key="5">
    <source>
        <dbReference type="ARBA" id="ARBA00023004"/>
    </source>
</evidence>
<evidence type="ECO:0000256" key="6">
    <source>
        <dbReference type="ARBA" id="ARBA00023014"/>
    </source>
</evidence>
<dbReference type="EC" id="4.3.99.3" evidence="8"/>
<feature type="binding site" evidence="8">
    <location>
        <position position="54"/>
    </location>
    <ligand>
        <name>[4Fe-4S] cluster</name>
        <dbReference type="ChEBI" id="CHEBI:49883"/>
        <note>4Fe-4S-S-AdoMet</note>
    </ligand>
</feature>
<gene>
    <name evidence="8" type="primary">queE</name>
    <name evidence="10" type="ORF">STHAL_32650</name>
</gene>
<dbReference type="PANTHER" id="PTHR42836:SF1">
    <property type="entry name" value="7-CARBOXY-7-DEAZAGUANINE SYNTHASE"/>
    <property type="match status" value="1"/>
</dbReference>
<evidence type="ECO:0000259" key="9">
    <source>
        <dbReference type="PROSITE" id="PS51918"/>
    </source>
</evidence>
<keyword evidence="7 8" id="KW-0456">Lyase</keyword>
<keyword evidence="5 8" id="KW-0408">Iron</keyword>
<organism evidence="10 11">
    <name type="scientific">Streptomyces halstedii</name>
    <dbReference type="NCBI Taxonomy" id="1944"/>
    <lineage>
        <taxon>Bacteria</taxon>
        <taxon>Bacillati</taxon>
        <taxon>Actinomycetota</taxon>
        <taxon>Actinomycetes</taxon>
        <taxon>Kitasatosporales</taxon>
        <taxon>Streptomycetaceae</taxon>
        <taxon>Streptomyces</taxon>
    </lineage>
</organism>
<evidence type="ECO:0000256" key="2">
    <source>
        <dbReference type="ARBA" id="ARBA00022691"/>
    </source>
</evidence>
<feature type="binding site" evidence="8">
    <location>
        <position position="51"/>
    </location>
    <ligand>
        <name>[4Fe-4S] cluster</name>
        <dbReference type="ChEBI" id="CHEBI:49883"/>
        <note>4Fe-4S-S-AdoMet</note>
    </ligand>
</feature>
<keyword evidence="1 8" id="KW-0004">4Fe-4S</keyword>